<evidence type="ECO:0000313" key="3">
    <source>
        <dbReference type="Proteomes" id="UP000198960"/>
    </source>
</evidence>
<proteinExistence type="predicted"/>
<dbReference type="STRING" id="673521.SAMN05660991_03858"/>
<dbReference type="SUPFAM" id="SSF54637">
    <property type="entry name" value="Thioesterase/thiol ester dehydrase-isomerase"/>
    <property type="match status" value="2"/>
</dbReference>
<protein>
    <submittedName>
        <fullName evidence="2">Acyl-CoA thioesterase</fullName>
    </submittedName>
</protein>
<dbReference type="InterPro" id="IPR042171">
    <property type="entry name" value="Acyl-CoA_hotdog"/>
</dbReference>
<dbReference type="InterPro" id="IPR029069">
    <property type="entry name" value="HotDog_dom_sf"/>
</dbReference>
<organism evidence="2 3">
    <name type="scientific">Trujillonella endophytica</name>
    <dbReference type="NCBI Taxonomy" id="673521"/>
    <lineage>
        <taxon>Bacteria</taxon>
        <taxon>Bacillati</taxon>
        <taxon>Actinomycetota</taxon>
        <taxon>Actinomycetes</taxon>
        <taxon>Geodermatophilales</taxon>
        <taxon>Geodermatophilaceae</taxon>
        <taxon>Trujillonella</taxon>
    </lineage>
</organism>
<evidence type="ECO:0000313" key="2">
    <source>
        <dbReference type="EMBL" id="SEP19911.1"/>
    </source>
</evidence>
<accession>A0A1H8VWZ2</accession>
<dbReference type="EMBL" id="FOEE01000014">
    <property type="protein sequence ID" value="SEP19911.1"/>
    <property type="molecule type" value="Genomic_DNA"/>
</dbReference>
<dbReference type="AlphaFoldDB" id="A0A1H8VWZ2"/>
<gene>
    <name evidence="2" type="ORF">SAMN05660991_03858</name>
</gene>
<dbReference type="InterPro" id="IPR049449">
    <property type="entry name" value="TesB_ACOT8-like_N"/>
</dbReference>
<evidence type="ECO:0000259" key="1">
    <source>
        <dbReference type="Pfam" id="PF13622"/>
    </source>
</evidence>
<dbReference type="Pfam" id="PF13622">
    <property type="entry name" value="4HBT_3"/>
    <property type="match status" value="1"/>
</dbReference>
<name>A0A1H8VWZ2_9ACTN</name>
<keyword evidence="3" id="KW-1185">Reference proteome</keyword>
<dbReference type="RefSeq" id="WP_170861187.1">
    <property type="nucleotide sequence ID" value="NZ_FOEE01000014.1"/>
</dbReference>
<dbReference type="Gene3D" id="2.40.160.210">
    <property type="entry name" value="Acyl-CoA thioesterase, double hotdog domain"/>
    <property type="match status" value="1"/>
</dbReference>
<reference evidence="3" key="1">
    <citation type="submission" date="2016-10" db="EMBL/GenBank/DDBJ databases">
        <authorList>
            <person name="Varghese N."/>
            <person name="Submissions S."/>
        </authorList>
    </citation>
    <scope>NUCLEOTIDE SEQUENCE [LARGE SCALE GENOMIC DNA]</scope>
    <source>
        <strain evidence="3">DSM 45413</strain>
    </source>
</reference>
<feature type="domain" description="Acyl-CoA thioesterase-like N-terminal HotDog" evidence="1">
    <location>
        <begin position="33"/>
        <end position="108"/>
    </location>
</feature>
<sequence>MAEAAAAWPLGPLPAVVGGEVAVPIGPEIANSRGALFGGWFLGLVTEVAQEVTGRRLRDLAVSYLRPAPAGADLVVRSSVVEPAGSLASVRIEARAEGELVLVAVALTGPVPDSPSGASPPADVPPPDACPPRTYASGPGTGASVLLDVRVARETVDARVGSSALLWGRLRCPVDEQVRLAVLSDHVPYLLRRALPEVGGVATVAASVRATGAPVGEWVLLDVGLVALDERLAVGRASMWSDGRLVGVAEQTARLFRRRSSRVPG</sequence>
<dbReference type="Proteomes" id="UP000198960">
    <property type="component" value="Unassembled WGS sequence"/>
</dbReference>